<feature type="non-terminal residue" evidence="2">
    <location>
        <position position="1"/>
    </location>
</feature>
<name>A0A497ER73_9CREN</name>
<proteinExistence type="predicted"/>
<protein>
    <recommendedName>
        <fullName evidence="1">Cobalamin-independent methionine synthase MetE C-terminal/archaeal domain-containing protein</fullName>
    </recommendedName>
</protein>
<dbReference type="Proteomes" id="UP000281962">
    <property type="component" value="Unassembled WGS sequence"/>
</dbReference>
<dbReference type="SUPFAM" id="SSF51726">
    <property type="entry name" value="UROD/MetE-like"/>
    <property type="match status" value="1"/>
</dbReference>
<evidence type="ECO:0000313" key="2">
    <source>
        <dbReference type="EMBL" id="RLE49552.1"/>
    </source>
</evidence>
<dbReference type="EMBL" id="QMQY01000096">
    <property type="protein sequence ID" value="RLE49552.1"/>
    <property type="molecule type" value="Genomic_DNA"/>
</dbReference>
<dbReference type="InterPro" id="IPR038071">
    <property type="entry name" value="UROD/MetE-like_sf"/>
</dbReference>
<evidence type="ECO:0000313" key="3">
    <source>
        <dbReference type="Proteomes" id="UP000281962"/>
    </source>
</evidence>
<sequence length="233" mass="25781">NLLKEHNKEGMLKVQVTGPLTLASVTKVTDKMIALSYESIVEEFIEAITGIVNQIASINDVKIIFIDEPSLSYASWMGINEEILIKAISKPLNKANSKGKITGVHVCGDIRGLSNILLQTSAKILHHEFKGFPQNLKAYSKKDLEANDKILGLGCVQTVPKDSEIVIESIGEVVNFIKNAGEKFGFEKIFLAPDCGFKGFRQIFKSEDEAQKIVKIKMRTMTEAAELIRTTLL</sequence>
<dbReference type="GO" id="GO:0009086">
    <property type="term" value="P:methionine biosynthetic process"/>
    <property type="evidence" value="ECO:0007669"/>
    <property type="project" value="InterPro"/>
</dbReference>
<dbReference type="AlphaFoldDB" id="A0A497ER73"/>
<dbReference type="InterPro" id="IPR002629">
    <property type="entry name" value="Met_Synth_C/arc"/>
</dbReference>
<reference evidence="2 3" key="1">
    <citation type="submission" date="2018-06" db="EMBL/GenBank/DDBJ databases">
        <title>Extensive metabolic versatility and redundancy in microbially diverse, dynamic hydrothermal sediments.</title>
        <authorList>
            <person name="Dombrowski N."/>
            <person name="Teske A."/>
            <person name="Baker B.J."/>
        </authorList>
    </citation>
    <scope>NUCLEOTIDE SEQUENCE [LARGE SCALE GENOMIC DNA]</scope>
    <source>
        <strain evidence="2">B30_G17</strain>
    </source>
</reference>
<comment type="caution">
    <text evidence="2">The sequence shown here is derived from an EMBL/GenBank/DDBJ whole genome shotgun (WGS) entry which is preliminary data.</text>
</comment>
<accession>A0A497ER73</accession>
<dbReference type="GO" id="GO:0003871">
    <property type="term" value="F:5-methyltetrahydropteroyltriglutamate-homocysteine S-methyltransferase activity"/>
    <property type="evidence" value="ECO:0007669"/>
    <property type="project" value="InterPro"/>
</dbReference>
<dbReference type="Pfam" id="PF01717">
    <property type="entry name" value="Meth_synt_2"/>
    <property type="match status" value="1"/>
</dbReference>
<gene>
    <name evidence="2" type="ORF">DRJ21_02300</name>
</gene>
<feature type="domain" description="Cobalamin-independent methionine synthase MetE C-terminal/archaeal" evidence="1">
    <location>
        <begin position="13"/>
        <end position="200"/>
    </location>
</feature>
<organism evidence="2 3">
    <name type="scientific">Thermoproteota archaeon</name>
    <dbReference type="NCBI Taxonomy" id="2056631"/>
    <lineage>
        <taxon>Archaea</taxon>
        <taxon>Thermoproteota</taxon>
    </lineage>
</organism>
<dbReference type="GO" id="GO:0008270">
    <property type="term" value="F:zinc ion binding"/>
    <property type="evidence" value="ECO:0007669"/>
    <property type="project" value="InterPro"/>
</dbReference>
<evidence type="ECO:0000259" key="1">
    <source>
        <dbReference type="Pfam" id="PF01717"/>
    </source>
</evidence>
<dbReference type="Gene3D" id="3.20.20.210">
    <property type="match status" value="1"/>
</dbReference>